<evidence type="ECO:0000256" key="4">
    <source>
        <dbReference type="ARBA" id="ARBA00023163"/>
    </source>
</evidence>
<keyword evidence="8" id="KW-1185">Reference proteome</keyword>
<dbReference type="PANTHER" id="PTHR48000">
    <property type="entry name" value="OS09G0431300 PROTEIN"/>
    <property type="match status" value="1"/>
</dbReference>
<dbReference type="InterPro" id="IPR001005">
    <property type="entry name" value="SANT/Myb"/>
</dbReference>
<evidence type="ECO:0000256" key="3">
    <source>
        <dbReference type="ARBA" id="ARBA00023125"/>
    </source>
</evidence>
<feature type="domain" description="Myb-like" evidence="5">
    <location>
        <begin position="56"/>
        <end position="106"/>
    </location>
</feature>
<dbReference type="InterPro" id="IPR017930">
    <property type="entry name" value="Myb_dom"/>
</dbReference>
<reference evidence="7 8" key="1">
    <citation type="submission" date="2019-11" db="EMBL/GenBank/DDBJ databases">
        <title>Whole genome sequence of Oryza granulata.</title>
        <authorList>
            <person name="Li W."/>
        </authorList>
    </citation>
    <scope>NUCLEOTIDE SEQUENCE [LARGE SCALE GENOMIC DNA]</scope>
    <source>
        <strain evidence="8">cv. Menghai</strain>
        <tissue evidence="7">Leaf</tissue>
    </source>
</reference>
<dbReference type="Gene3D" id="1.10.10.60">
    <property type="entry name" value="Homeodomain-like"/>
    <property type="match status" value="1"/>
</dbReference>
<evidence type="ECO:0000259" key="6">
    <source>
        <dbReference type="PROSITE" id="PS51294"/>
    </source>
</evidence>
<evidence type="ECO:0000256" key="1">
    <source>
        <dbReference type="ARBA" id="ARBA00022737"/>
    </source>
</evidence>
<dbReference type="SMART" id="SM00717">
    <property type="entry name" value="SANT"/>
    <property type="match status" value="1"/>
</dbReference>
<keyword evidence="1" id="KW-0677">Repeat</keyword>
<dbReference type="GO" id="GO:0003677">
    <property type="term" value="F:DNA binding"/>
    <property type="evidence" value="ECO:0007669"/>
    <property type="project" value="UniProtKB-KW"/>
</dbReference>
<dbReference type="Pfam" id="PF00249">
    <property type="entry name" value="Myb_DNA-binding"/>
    <property type="match status" value="1"/>
</dbReference>
<evidence type="ECO:0000313" key="8">
    <source>
        <dbReference type="Proteomes" id="UP000479710"/>
    </source>
</evidence>
<dbReference type="PROSITE" id="PS51294">
    <property type="entry name" value="HTH_MYB"/>
    <property type="match status" value="1"/>
</dbReference>
<name>A0A6G1F2C9_9ORYZ</name>
<dbReference type="AlphaFoldDB" id="A0A6G1F2C9"/>
<dbReference type="CDD" id="cd00167">
    <property type="entry name" value="SANT"/>
    <property type="match status" value="1"/>
</dbReference>
<keyword evidence="3" id="KW-0238">DNA-binding</keyword>
<organism evidence="7 8">
    <name type="scientific">Oryza meyeriana var. granulata</name>
    <dbReference type="NCBI Taxonomy" id="110450"/>
    <lineage>
        <taxon>Eukaryota</taxon>
        <taxon>Viridiplantae</taxon>
        <taxon>Streptophyta</taxon>
        <taxon>Embryophyta</taxon>
        <taxon>Tracheophyta</taxon>
        <taxon>Spermatophyta</taxon>
        <taxon>Magnoliopsida</taxon>
        <taxon>Liliopsida</taxon>
        <taxon>Poales</taxon>
        <taxon>Poaceae</taxon>
        <taxon>BOP clade</taxon>
        <taxon>Oryzoideae</taxon>
        <taxon>Oryzeae</taxon>
        <taxon>Oryzinae</taxon>
        <taxon>Oryza</taxon>
        <taxon>Oryza meyeriana</taxon>
    </lineage>
</organism>
<dbReference type="InterPro" id="IPR009057">
    <property type="entry name" value="Homeodomain-like_sf"/>
</dbReference>
<accession>A0A6G1F2C9</accession>
<sequence length="114" mass="13025">MSAALAAYLFNRDERDRRNQVLIPCFSSDDTCVCMLPFLPMNANVGWLETGPELETECLKHGNFTPAEERVICEMYSKRGSSWPVIAVQLPGRSDLAIKNYWHKTLKKRFIQSA</sequence>
<dbReference type="PANTHER" id="PTHR48000:SF6">
    <property type="entry name" value="TRANSCRIPTION FACTOR MYB36"/>
    <property type="match status" value="1"/>
</dbReference>
<feature type="domain" description="HTH myb-type" evidence="6">
    <location>
        <begin position="56"/>
        <end position="110"/>
    </location>
</feature>
<evidence type="ECO:0000259" key="5">
    <source>
        <dbReference type="PROSITE" id="PS50090"/>
    </source>
</evidence>
<evidence type="ECO:0000313" key="7">
    <source>
        <dbReference type="EMBL" id="KAF0930995.1"/>
    </source>
</evidence>
<dbReference type="SUPFAM" id="SSF46689">
    <property type="entry name" value="Homeodomain-like"/>
    <property type="match status" value="1"/>
</dbReference>
<dbReference type="OrthoDB" id="2143914at2759"/>
<keyword evidence="4" id="KW-0804">Transcription</keyword>
<protein>
    <submittedName>
        <fullName evidence="7">Uncharacterized protein</fullName>
    </submittedName>
</protein>
<keyword evidence="2" id="KW-0805">Transcription regulation</keyword>
<gene>
    <name evidence="7" type="ORF">E2562_038556</name>
</gene>
<dbReference type="Proteomes" id="UP000479710">
    <property type="component" value="Unassembled WGS sequence"/>
</dbReference>
<dbReference type="EMBL" id="SPHZ02000002">
    <property type="protein sequence ID" value="KAF0930995.1"/>
    <property type="molecule type" value="Genomic_DNA"/>
</dbReference>
<evidence type="ECO:0000256" key="2">
    <source>
        <dbReference type="ARBA" id="ARBA00023015"/>
    </source>
</evidence>
<dbReference type="PROSITE" id="PS50090">
    <property type="entry name" value="MYB_LIKE"/>
    <property type="match status" value="1"/>
</dbReference>
<proteinExistence type="predicted"/>
<comment type="caution">
    <text evidence="7">The sequence shown here is derived from an EMBL/GenBank/DDBJ whole genome shotgun (WGS) entry which is preliminary data.</text>
</comment>